<dbReference type="GO" id="GO:0051213">
    <property type="term" value="F:dioxygenase activity"/>
    <property type="evidence" value="ECO:0007669"/>
    <property type="project" value="UniProtKB-KW"/>
</dbReference>
<protein>
    <submittedName>
        <fullName evidence="7">3-phenylpropionate/trans-cinnamate dioxygenase ferredoxin reductase subunit</fullName>
        <ecNumber evidence="7">1.18.1.3</ecNumber>
    </submittedName>
</protein>
<dbReference type="GO" id="GO:0008860">
    <property type="term" value="F:ferredoxin-NAD+ reductase activity"/>
    <property type="evidence" value="ECO:0007669"/>
    <property type="project" value="UniProtKB-EC"/>
</dbReference>
<dbReference type="SUPFAM" id="SSF55424">
    <property type="entry name" value="FAD/NAD-linked reductases, dimerisation (C-terminal) domain"/>
    <property type="match status" value="1"/>
</dbReference>
<feature type="domain" description="Reductase C-terminal" evidence="6">
    <location>
        <begin position="325"/>
        <end position="408"/>
    </location>
</feature>
<evidence type="ECO:0000313" key="7">
    <source>
        <dbReference type="EMBL" id="MBE1608833.1"/>
    </source>
</evidence>
<comment type="caution">
    <text evidence="7">The sequence shown here is derived from an EMBL/GenBank/DDBJ whole genome shotgun (WGS) entry which is preliminary data.</text>
</comment>
<accession>A0A927N200</accession>
<keyword evidence="7" id="KW-0223">Dioxygenase</keyword>
<sequence length="412" mass="43813">MAEQTGPTFVVIGASLAGAKAAEALRSGGFEGRLVLVGAENELPYERPPLSKGVLLGNDEPGTVYVHDQAWYDEQRIELRLGVSARQVDTSAHEVALSDGDTLHYDKLLLATGSVVRRLEIPGIDLQGVHYLRTLSDSLRLLETFRAGGRVVVIGAGWIGMETAAAARNHGAEVVVVEPQPGPLYAVLGAEMSEVFADLHRAHGVDLRFGSGVAEIRGEGGAVRTVVTADGQEIPADTVIVGIGVSPDVELAQAAGLDVDNGVLTDEFLRTSDPDVYAAGDVARWHSPLFGRRIHVEHWANAQDGGTAAGRSMLGAGEPYDVVPFFFSDQYDLGMEYSGDLGDGYDNVVVRGDLKTREFVAFWLRQGRVVAGMNVNVWDVQDAIQALIRSGRAVDGAKLADGDVALDAVYAG</sequence>
<dbReference type="EC" id="1.18.1.3" evidence="7"/>
<evidence type="ECO:0000256" key="2">
    <source>
        <dbReference type="ARBA" id="ARBA00022630"/>
    </source>
</evidence>
<evidence type="ECO:0000259" key="5">
    <source>
        <dbReference type="Pfam" id="PF07992"/>
    </source>
</evidence>
<keyword evidence="4 7" id="KW-0560">Oxidoreductase</keyword>
<name>A0A927N200_9ACTN</name>
<evidence type="ECO:0000313" key="8">
    <source>
        <dbReference type="Proteomes" id="UP000638648"/>
    </source>
</evidence>
<dbReference type="AlphaFoldDB" id="A0A927N200"/>
<keyword evidence="2" id="KW-0285">Flavoprotein</keyword>
<reference evidence="7" key="1">
    <citation type="submission" date="2020-10" db="EMBL/GenBank/DDBJ databases">
        <title>Sequencing the genomes of 1000 actinobacteria strains.</title>
        <authorList>
            <person name="Klenk H.-P."/>
        </authorList>
    </citation>
    <scope>NUCLEOTIDE SEQUENCE</scope>
    <source>
        <strain evidence="7">DSM 45354</strain>
    </source>
</reference>
<dbReference type="Pfam" id="PF07992">
    <property type="entry name" value="Pyr_redox_2"/>
    <property type="match status" value="1"/>
</dbReference>
<dbReference type="Gene3D" id="3.30.390.30">
    <property type="match status" value="1"/>
</dbReference>
<organism evidence="7 8">
    <name type="scientific">Actinopolymorpha pittospori</name>
    <dbReference type="NCBI Taxonomy" id="648752"/>
    <lineage>
        <taxon>Bacteria</taxon>
        <taxon>Bacillati</taxon>
        <taxon>Actinomycetota</taxon>
        <taxon>Actinomycetes</taxon>
        <taxon>Propionibacteriales</taxon>
        <taxon>Actinopolymorphaceae</taxon>
        <taxon>Actinopolymorpha</taxon>
    </lineage>
</organism>
<evidence type="ECO:0000259" key="6">
    <source>
        <dbReference type="Pfam" id="PF14759"/>
    </source>
</evidence>
<dbReference type="Proteomes" id="UP000638648">
    <property type="component" value="Unassembled WGS sequence"/>
</dbReference>
<proteinExistence type="predicted"/>
<dbReference type="RefSeq" id="WP_192752533.1">
    <property type="nucleotide sequence ID" value="NZ_BAABJL010000119.1"/>
</dbReference>
<dbReference type="InterPro" id="IPR050446">
    <property type="entry name" value="FAD-oxidoreductase/Apoptosis"/>
</dbReference>
<dbReference type="InterPro" id="IPR028202">
    <property type="entry name" value="Reductase_C"/>
</dbReference>
<gene>
    <name evidence="7" type="ORF">HEB94_005681</name>
</gene>
<comment type="cofactor">
    <cofactor evidence="1">
        <name>FAD</name>
        <dbReference type="ChEBI" id="CHEBI:57692"/>
    </cofactor>
</comment>
<dbReference type="InterPro" id="IPR023753">
    <property type="entry name" value="FAD/NAD-binding_dom"/>
</dbReference>
<feature type="domain" description="FAD/NAD(P)-binding" evidence="5">
    <location>
        <begin position="9"/>
        <end position="306"/>
    </location>
</feature>
<evidence type="ECO:0000256" key="1">
    <source>
        <dbReference type="ARBA" id="ARBA00001974"/>
    </source>
</evidence>
<dbReference type="PANTHER" id="PTHR43557">
    <property type="entry name" value="APOPTOSIS-INDUCING FACTOR 1"/>
    <property type="match status" value="1"/>
</dbReference>
<evidence type="ECO:0000256" key="4">
    <source>
        <dbReference type="ARBA" id="ARBA00023002"/>
    </source>
</evidence>
<dbReference type="EMBL" id="JADBEM010000001">
    <property type="protein sequence ID" value="MBE1608833.1"/>
    <property type="molecule type" value="Genomic_DNA"/>
</dbReference>
<dbReference type="GO" id="GO:0005737">
    <property type="term" value="C:cytoplasm"/>
    <property type="evidence" value="ECO:0007669"/>
    <property type="project" value="TreeGrafter"/>
</dbReference>
<dbReference type="Pfam" id="PF14759">
    <property type="entry name" value="Reductase_C"/>
    <property type="match status" value="1"/>
</dbReference>
<dbReference type="InterPro" id="IPR036188">
    <property type="entry name" value="FAD/NAD-bd_sf"/>
</dbReference>
<dbReference type="PRINTS" id="PR00368">
    <property type="entry name" value="FADPNR"/>
</dbReference>
<keyword evidence="3" id="KW-0274">FAD</keyword>
<keyword evidence="8" id="KW-1185">Reference proteome</keyword>
<dbReference type="SUPFAM" id="SSF51905">
    <property type="entry name" value="FAD/NAD(P)-binding domain"/>
    <property type="match status" value="1"/>
</dbReference>
<dbReference type="PRINTS" id="PR00411">
    <property type="entry name" value="PNDRDTASEI"/>
</dbReference>
<evidence type="ECO:0000256" key="3">
    <source>
        <dbReference type="ARBA" id="ARBA00022827"/>
    </source>
</evidence>
<dbReference type="PANTHER" id="PTHR43557:SF2">
    <property type="entry name" value="RIESKE DOMAIN-CONTAINING PROTEIN-RELATED"/>
    <property type="match status" value="1"/>
</dbReference>
<dbReference type="GO" id="GO:0016651">
    <property type="term" value="F:oxidoreductase activity, acting on NAD(P)H"/>
    <property type="evidence" value="ECO:0007669"/>
    <property type="project" value="TreeGrafter"/>
</dbReference>
<dbReference type="InterPro" id="IPR016156">
    <property type="entry name" value="FAD/NAD-linked_Rdtase_dimer_sf"/>
</dbReference>
<dbReference type="Gene3D" id="3.50.50.60">
    <property type="entry name" value="FAD/NAD(P)-binding domain"/>
    <property type="match status" value="2"/>
</dbReference>